<dbReference type="Proteomes" id="UP001597106">
    <property type="component" value="Unassembled WGS sequence"/>
</dbReference>
<evidence type="ECO:0000259" key="5">
    <source>
        <dbReference type="PROSITE" id="PS50931"/>
    </source>
</evidence>
<evidence type="ECO:0000313" key="7">
    <source>
        <dbReference type="Proteomes" id="UP001597106"/>
    </source>
</evidence>
<keyword evidence="3" id="KW-0238">DNA-binding</keyword>
<dbReference type="Gene3D" id="1.10.10.10">
    <property type="entry name" value="Winged helix-like DNA-binding domain superfamily/Winged helix DNA-binding domain"/>
    <property type="match status" value="1"/>
</dbReference>
<comment type="caution">
    <text evidence="6">The sequence shown here is derived from an EMBL/GenBank/DDBJ whole genome shotgun (WGS) entry which is preliminary data.</text>
</comment>
<dbReference type="Pfam" id="PF03466">
    <property type="entry name" value="LysR_substrate"/>
    <property type="match status" value="1"/>
</dbReference>
<name>A0ABW3GHE8_9PROT</name>
<dbReference type="RefSeq" id="WP_379075115.1">
    <property type="nucleotide sequence ID" value="NZ_JBHTJW010000002.1"/>
</dbReference>
<evidence type="ECO:0000256" key="3">
    <source>
        <dbReference type="ARBA" id="ARBA00023125"/>
    </source>
</evidence>
<dbReference type="PANTHER" id="PTHR30118:SF15">
    <property type="entry name" value="TRANSCRIPTIONAL REGULATORY PROTEIN"/>
    <property type="match status" value="1"/>
</dbReference>
<dbReference type="InterPro" id="IPR036390">
    <property type="entry name" value="WH_DNA-bd_sf"/>
</dbReference>
<dbReference type="EMBL" id="JBHTJW010000002">
    <property type="protein sequence ID" value="MFD0929482.1"/>
    <property type="molecule type" value="Genomic_DNA"/>
</dbReference>
<dbReference type="PRINTS" id="PR00039">
    <property type="entry name" value="HTHLYSR"/>
</dbReference>
<dbReference type="Gene3D" id="3.40.190.10">
    <property type="entry name" value="Periplasmic binding protein-like II"/>
    <property type="match status" value="2"/>
</dbReference>
<dbReference type="InterPro" id="IPR036388">
    <property type="entry name" value="WH-like_DNA-bd_sf"/>
</dbReference>
<dbReference type="CDD" id="cd08417">
    <property type="entry name" value="PBP2_Nitroaromatics_like"/>
    <property type="match status" value="1"/>
</dbReference>
<organism evidence="6 7">
    <name type="scientific">Methylophilus glucosoxydans</name>
    <dbReference type="NCBI Taxonomy" id="752553"/>
    <lineage>
        <taxon>Bacteria</taxon>
        <taxon>Pseudomonadati</taxon>
        <taxon>Pseudomonadota</taxon>
        <taxon>Betaproteobacteria</taxon>
        <taxon>Nitrosomonadales</taxon>
        <taxon>Methylophilaceae</taxon>
        <taxon>Methylophilus</taxon>
    </lineage>
</organism>
<proteinExistence type="inferred from homology"/>
<dbReference type="InterPro" id="IPR000847">
    <property type="entry name" value="LysR_HTH_N"/>
</dbReference>
<evidence type="ECO:0000256" key="2">
    <source>
        <dbReference type="ARBA" id="ARBA00023015"/>
    </source>
</evidence>
<protein>
    <submittedName>
        <fullName evidence="6">LysR family transcriptional regulator</fullName>
    </submittedName>
</protein>
<evidence type="ECO:0000313" key="6">
    <source>
        <dbReference type="EMBL" id="MFD0929482.1"/>
    </source>
</evidence>
<dbReference type="InterPro" id="IPR005119">
    <property type="entry name" value="LysR_subst-bd"/>
</dbReference>
<keyword evidence="7" id="KW-1185">Reference proteome</keyword>
<keyword evidence="2" id="KW-0805">Transcription regulation</keyword>
<evidence type="ECO:0000256" key="4">
    <source>
        <dbReference type="ARBA" id="ARBA00023163"/>
    </source>
</evidence>
<accession>A0ABW3GHE8</accession>
<dbReference type="Pfam" id="PF00126">
    <property type="entry name" value="HTH_1"/>
    <property type="match status" value="1"/>
</dbReference>
<dbReference type="InterPro" id="IPR050389">
    <property type="entry name" value="LysR-type_TF"/>
</dbReference>
<dbReference type="InterPro" id="IPR037402">
    <property type="entry name" value="YidZ_PBP2"/>
</dbReference>
<dbReference type="PANTHER" id="PTHR30118">
    <property type="entry name" value="HTH-TYPE TRANSCRIPTIONAL REGULATOR LEUO-RELATED"/>
    <property type="match status" value="1"/>
</dbReference>
<dbReference type="SUPFAM" id="SSF46785">
    <property type="entry name" value="Winged helix' DNA-binding domain"/>
    <property type="match status" value="1"/>
</dbReference>
<dbReference type="PROSITE" id="PS50931">
    <property type="entry name" value="HTH_LYSR"/>
    <property type="match status" value="1"/>
</dbReference>
<feature type="domain" description="HTH lysR-type" evidence="5">
    <location>
        <begin position="1"/>
        <end position="65"/>
    </location>
</feature>
<dbReference type="SUPFAM" id="SSF53850">
    <property type="entry name" value="Periplasmic binding protein-like II"/>
    <property type="match status" value="1"/>
</dbReference>
<reference evidence="7" key="1">
    <citation type="journal article" date="2019" name="Int. J. Syst. Evol. Microbiol.">
        <title>The Global Catalogue of Microorganisms (GCM) 10K type strain sequencing project: providing services to taxonomists for standard genome sequencing and annotation.</title>
        <authorList>
            <consortium name="The Broad Institute Genomics Platform"/>
            <consortium name="The Broad Institute Genome Sequencing Center for Infectious Disease"/>
            <person name="Wu L."/>
            <person name="Ma J."/>
        </authorList>
    </citation>
    <scope>NUCLEOTIDE SEQUENCE [LARGE SCALE GENOMIC DNA]</scope>
    <source>
        <strain evidence="7">CCUG 59685</strain>
    </source>
</reference>
<evidence type="ECO:0000256" key="1">
    <source>
        <dbReference type="ARBA" id="ARBA00009437"/>
    </source>
</evidence>
<sequence length="300" mass="33826">MDIKRADLPLLISLDILLEEKNVTKAAQRLNISQPALSTQLARLRVLFEDPLLVPAEVGRGMVLTERALNLQHKLRSSINELKFAVNFKSTFDPLTSRRKFTIATNDSVFTILGLPVLKKVLSFNNPGLQISFVSVFGVNVKEDLEQGHIDLYIGDINKMPDSLKVRYLMKDSFIMAQKKGHARGTKKPTLNEYCQLSHVIVSAKGDLSSSIDHMLSEQSQTRNIVASVPSYNQIALVLTNSDCVATLPKQLLEKYQDTLDLIELPFAIPPFELGMAWHTKSQEDEAMIWLRQQFTQTEF</sequence>
<gene>
    <name evidence="6" type="ORF">ACFQ1T_06775</name>
</gene>
<keyword evidence="4" id="KW-0804">Transcription</keyword>
<comment type="similarity">
    <text evidence="1">Belongs to the LysR transcriptional regulatory family.</text>
</comment>